<feature type="compositionally biased region" description="Polar residues" evidence="1">
    <location>
        <begin position="387"/>
        <end position="405"/>
    </location>
</feature>
<feature type="compositionally biased region" description="Polar residues" evidence="1">
    <location>
        <begin position="433"/>
        <end position="442"/>
    </location>
</feature>
<dbReference type="Proteomes" id="UP000815325">
    <property type="component" value="Unassembled WGS sequence"/>
</dbReference>
<dbReference type="EMBL" id="MU069568">
    <property type="protein sequence ID" value="KAF5838714.1"/>
    <property type="molecule type" value="Genomic_DNA"/>
</dbReference>
<feature type="region of interest" description="Disordered" evidence="1">
    <location>
        <begin position="38"/>
        <end position="153"/>
    </location>
</feature>
<gene>
    <name evidence="2" type="ORF">DUNSADRAFT_2339</name>
</gene>
<feature type="compositionally biased region" description="Polar residues" evidence="1">
    <location>
        <begin position="175"/>
        <end position="193"/>
    </location>
</feature>
<feature type="compositionally biased region" description="Polar residues" evidence="1">
    <location>
        <begin position="452"/>
        <end position="465"/>
    </location>
</feature>
<feature type="compositionally biased region" description="Polar residues" evidence="1">
    <location>
        <begin position="63"/>
        <end position="78"/>
    </location>
</feature>
<evidence type="ECO:0000256" key="1">
    <source>
        <dbReference type="SAM" id="MobiDB-lite"/>
    </source>
</evidence>
<feature type="region of interest" description="Disordered" evidence="1">
    <location>
        <begin position="174"/>
        <end position="354"/>
    </location>
</feature>
<accession>A0ABQ7GVS2</accession>
<feature type="compositionally biased region" description="Low complexity" evidence="1">
    <location>
        <begin position="275"/>
        <end position="298"/>
    </location>
</feature>
<keyword evidence="3" id="KW-1185">Reference proteome</keyword>
<feature type="compositionally biased region" description="Low complexity" evidence="1">
    <location>
        <begin position="306"/>
        <end position="331"/>
    </location>
</feature>
<comment type="caution">
    <text evidence="2">The sequence shown here is derived from an EMBL/GenBank/DDBJ whole genome shotgun (WGS) entry which is preliminary data.</text>
</comment>
<evidence type="ECO:0000313" key="3">
    <source>
        <dbReference type="Proteomes" id="UP000815325"/>
    </source>
</evidence>
<feature type="compositionally biased region" description="Polar residues" evidence="1">
    <location>
        <begin position="332"/>
        <end position="344"/>
    </location>
</feature>
<organism evidence="2 3">
    <name type="scientific">Dunaliella salina</name>
    <name type="common">Green alga</name>
    <name type="synonym">Protococcus salinus</name>
    <dbReference type="NCBI Taxonomy" id="3046"/>
    <lineage>
        <taxon>Eukaryota</taxon>
        <taxon>Viridiplantae</taxon>
        <taxon>Chlorophyta</taxon>
        <taxon>core chlorophytes</taxon>
        <taxon>Chlorophyceae</taxon>
        <taxon>CS clade</taxon>
        <taxon>Chlamydomonadales</taxon>
        <taxon>Dunaliellaceae</taxon>
        <taxon>Dunaliella</taxon>
    </lineage>
</organism>
<feature type="compositionally biased region" description="Pro residues" evidence="1">
    <location>
        <begin position="116"/>
        <end position="142"/>
    </location>
</feature>
<feature type="region of interest" description="Disordered" evidence="1">
    <location>
        <begin position="369"/>
        <end position="488"/>
    </location>
</feature>
<reference evidence="2" key="1">
    <citation type="submission" date="2017-08" db="EMBL/GenBank/DDBJ databases">
        <authorList>
            <person name="Polle J.E."/>
            <person name="Barry K."/>
            <person name="Cushman J."/>
            <person name="Schmutz J."/>
            <person name="Tran D."/>
            <person name="Hathwaick L.T."/>
            <person name="Yim W.C."/>
            <person name="Jenkins J."/>
            <person name="Mckie-Krisberg Z.M."/>
            <person name="Prochnik S."/>
            <person name="Lindquist E."/>
            <person name="Dockter R.B."/>
            <person name="Adam C."/>
            <person name="Molina H."/>
            <person name="Bunkerborg J."/>
            <person name="Jin E."/>
            <person name="Buchheim M."/>
            <person name="Magnuson J."/>
        </authorList>
    </citation>
    <scope>NUCLEOTIDE SEQUENCE</scope>
    <source>
        <strain evidence="2">CCAP 19/18</strain>
    </source>
</reference>
<sequence>MDIMDVIGMNEEQGLWDDAVQDCLMSFFPADQGCFLAPPPMQPIEPDTSTGSVGSNGHCASRPDTSPPSSNSGPNRIQPSAPGSPGFCPSLLPRAVDPCSGPGHELGVPAPEPEDLPPLLPWDSLPLPPMPPPPMPPPPKSESPPHLGAASPQCCGPSPCIGLCTGVPSPALKQGTIQPWNQQRATTESSPSTEGGHLSEPLARFWDKQAPNGQRGIANKAEDLFAPAKDGFTGQDEDELGMGSLSDTAPLHPMRQCKISCSDLPSLVSQPPAPAKQAQDSAASQPPQGGFHPGQQQHQHQHQHQHQQQQQQQQQFAQHKHQYAQQQGMQQDSSLFNFNANARRSSSFQQQQPPVYTLYPSAFQRSISYGEAPMMPQPAQLPKSMGQPKTGSFGGVTQQNLQASSPLEVVQRSPTEQAHQPQQQQLQPQPQPSRNGRQTRATTGGARKKKGSSLQQVQPTSSSIKSKAGTRGKQGKAPSAKPYRDKNRDNKFLIISMEQELQEKLALATKLDSENVRLRQRERILSLSVASCEQDLQIWQNGEQLSSYITTLMQSFRHEFG</sequence>
<proteinExistence type="predicted"/>
<name>A0ABQ7GVS2_DUNSA</name>
<evidence type="ECO:0000313" key="2">
    <source>
        <dbReference type="EMBL" id="KAF5838714.1"/>
    </source>
</evidence>
<feature type="non-terminal residue" evidence="2">
    <location>
        <position position="561"/>
    </location>
</feature>
<protein>
    <submittedName>
        <fullName evidence="2">Uncharacterized protein</fullName>
    </submittedName>
</protein>